<feature type="region of interest" description="Disordered" evidence="1">
    <location>
        <begin position="1"/>
        <end position="46"/>
    </location>
</feature>
<proteinExistence type="predicted"/>
<dbReference type="AlphaFoldDB" id="A0A8H4U4D8"/>
<evidence type="ECO:0000256" key="1">
    <source>
        <dbReference type="SAM" id="MobiDB-lite"/>
    </source>
</evidence>
<feature type="compositionally biased region" description="Polar residues" evidence="1">
    <location>
        <begin position="31"/>
        <end position="42"/>
    </location>
</feature>
<reference evidence="2" key="2">
    <citation type="submission" date="2020-05" db="EMBL/GenBank/DDBJ databases">
        <authorList>
            <person name="Kim H.-S."/>
            <person name="Proctor R.H."/>
            <person name="Brown D.W."/>
        </authorList>
    </citation>
    <scope>NUCLEOTIDE SEQUENCE</scope>
    <source>
        <strain evidence="2">NRRL 20472</strain>
    </source>
</reference>
<keyword evidence="3" id="KW-1185">Reference proteome</keyword>
<feature type="region of interest" description="Disordered" evidence="1">
    <location>
        <begin position="59"/>
        <end position="81"/>
    </location>
</feature>
<sequence length="193" mass="20224">MNEALGAIFSGAIPSQFMPGNQDKGAEGGQQDAQSPGENISGTKEKLVQEIQKRVEEAKGLQTKSIELHEQADNEEDEEKAEQIRNEAREIDKKAAKLMKTAERLEKGWLQGGAMGTGMGAGVASGLGLGIGALLTGVVAIPTAGLGMLIGAGTGLAHGSWVKFTDAFTKEEADSIVNEAEEEAEKIAKSEKS</sequence>
<dbReference type="Proteomes" id="UP000622797">
    <property type="component" value="Unassembled WGS sequence"/>
</dbReference>
<dbReference type="OrthoDB" id="4158987at2759"/>
<accession>A0A8H4U4D8</accession>
<dbReference type="EMBL" id="JABEXW010000157">
    <property type="protein sequence ID" value="KAF4969566.1"/>
    <property type="molecule type" value="Genomic_DNA"/>
</dbReference>
<protein>
    <submittedName>
        <fullName evidence="2">Uncharacterized protein</fullName>
    </submittedName>
</protein>
<organism evidence="2 3">
    <name type="scientific">Fusarium sarcochroum</name>
    <dbReference type="NCBI Taxonomy" id="1208366"/>
    <lineage>
        <taxon>Eukaryota</taxon>
        <taxon>Fungi</taxon>
        <taxon>Dikarya</taxon>
        <taxon>Ascomycota</taxon>
        <taxon>Pezizomycotina</taxon>
        <taxon>Sordariomycetes</taxon>
        <taxon>Hypocreomycetidae</taxon>
        <taxon>Hypocreales</taxon>
        <taxon>Nectriaceae</taxon>
        <taxon>Fusarium</taxon>
        <taxon>Fusarium lateritium species complex</taxon>
    </lineage>
</organism>
<name>A0A8H4U4D8_9HYPO</name>
<gene>
    <name evidence="2" type="ORF">FSARC_3221</name>
</gene>
<comment type="caution">
    <text evidence="2">The sequence shown here is derived from an EMBL/GenBank/DDBJ whole genome shotgun (WGS) entry which is preliminary data.</text>
</comment>
<reference evidence="2" key="1">
    <citation type="journal article" date="2020" name="BMC Genomics">
        <title>Correction to: Identification and distribution of gene clusters required for synthesis of sphingolipid metabolism inhibitors in diverse species of the filamentous fungus Fusarium.</title>
        <authorList>
            <person name="Kim H.S."/>
            <person name="Lohmar J.M."/>
            <person name="Busman M."/>
            <person name="Brown D.W."/>
            <person name="Naumann T.A."/>
            <person name="Divon H.H."/>
            <person name="Lysoe E."/>
            <person name="Uhlig S."/>
            <person name="Proctor R.H."/>
        </authorList>
    </citation>
    <scope>NUCLEOTIDE SEQUENCE</scope>
    <source>
        <strain evidence="2">NRRL 20472</strain>
    </source>
</reference>
<evidence type="ECO:0000313" key="3">
    <source>
        <dbReference type="Proteomes" id="UP000622797"/>
    </source>
</evidence>
<evidence type="ECO:0000313" key="2">
    <source>
        <dbReference type="EMBL" id="KAF4969566.1"/>
    </source>
</evidence>